<dbReference type="STRING" id="1856405.BFC17_07555"/>
<dbReference type="EMBL" id="MJIC01000020">
    <property type="protein sequence ID" value="OFI32299.1"/>
    <property type="molecule type" value="Genomic_DNA"/>
</dbReference>
<evidence type="ECO:0000256" key="2">
    <source>
        <dbReference type="ARBA" id="ARBA00022692"/>
    </source>
</evidence>
<keyword evidence="1" id="KW-1003">Cell membrane</keyword>
<keyword evidence="2 5" id="KW-0812">Transmembrane</keyword>
<organism evidence="6 7">
    <name type="scientific">Alteromonas lipolytica</name>
    <dbReference type="NCBI Taxonomy" id="1856405"/>
    <lineage>
        <taxon>Bacteria</taxon>
        <taxon>Pseudomonadati</taxon>
        <taxon>Pseudomonadota</taxon>
        <taxon>Gammaproteobacteria</taxon>
        <taxon>Alteromonadales</taxon>
        <taxon>Alteromonadaceae</taxon>
        <taxon>Alteromonas/Salinimonas group</taxon>
        <taxon>Alteromonas</taxon>
    </lineage>
</organism>
<keyword evidence="4 5" id="KW-0472">Membrane</keyword>
<gene>
    <name evidence="6" type="ORF">BFC17_07555</name>
</gene>
<name>A0A1E8F8Q5_9ALTE</name>
<dbReference type="InterPro" id="IPR012451">
    <property type="entry name" value="DUF1656"/>
</dbReference>
<reference evidence="6 7" key="1">
    <citation type="submission" date="2016-09" db="EMBL/GenBank/DDBJ databases">
        <title>Alteromonas lipolytica, a new species isolated from sea water.</title>
        <authorList>
            <person name="Wu Y.-H."/>
            <person name="Cheng H."/>
            <person name="Xu X.-W."/>
        </authorList>
    </citation>
    <scope>NUCLEOTIDE SEQUENCE [LARGE SCALE GENOMIC DNA]</scope>
    <source>
        <strain evidence="6 7">JW12</strain>
    </source>
</reference>
<evidence type="ECO:0000256" key="4">
    <source>
        <dbReference type="ARBA" id="ARBA00023136"/>
    </source>
</evidence>
<dbReference type="Pfam" id="PF07869">
    <property type="entry name" value="DUF1656"/>
    <property type="match status" value="1"/>
</dbReference>
<feature type="transmembrane region" description="Helical" evidence="5">
    <location>
        <begin position="47"/>
        <end position="65"/>
    </location>
</feature>
<dbReference type="Proteomes" id="UP000176037">
    <property type="component" value="Unassembled WGS sequence"/>
</dbReference>
<evidence type="ECO:0000256" key="3">
    <source>
        <dbReference type="ARBA" id="ARBA00022989"/>
    </source>
</evidence>
<feature type="transmembrane region" description="Helical" evidence="5">
    <location>
        <begin position="7"/>
        <end position="27"/>
    </location>
</feature>
<comment type="caution">
    <text evidence="6">The sequence shown here is derived from an EMBL/GenBank/DDBJ whole genome shotgun (WGS) entry which is preliminary data.</text>
</comment>
<evidence type="ECO:0000313" key="7">
    <source>
        <dbReference type="Proteomes" id="UP000176037"/>
    </source>
</evidence>
<proteinExistence type="predicted"/>
<keyword evidence="7" id="KW-1185">Reference proteome</keyword>
<evidence type="ECO:0008006" key="8">
    <source>
        <dbReference type="Google" id="ProtNLM"/>
    </source>
</evidence>
<dbReference type="OrthoDB" id="6080293at2"/>
<sequence length="66" mass="7314">MPLAFSLAGVYLPGATLLLLALIPVYVVLDRILVVTGLYRWLWHPSLFRMALVISLYALGIIVFLG</sequence>
<dbReference type="RefSeq" id="WP_070178544.1">
    <property type="nucleotide sequence ID" value="NZ_BMJR01000013.1"/>
</dbReference>
<evidence type="ECO:0000313" key="6">
    <source>
        <dbReference type="EMBL" id="OFI32299.1"/>
    </source>
</evidence>
<keyword evidence="3 5" id="KW-1133">Transmembrane helix</keyword>
<accession>A0A1E8F8Q5</accession>
<evidence type="ECO:0000256" key="1">
    <source>
        <dbReference type="ARBA" id="ARBA00022475"/>
    </source>
</evidence>
<dbReference type="AlphaFoldDB" id="A0A1E8F8Q5"/>
<evidence type="ECO:0000256" key="5">
    <source>
        <dbReference type="SAM" id="Phobius"/>
    </source>
</evidence>
<protein>
    <recommendedName>
        <fullName evidence="8">DUF1656 domain-containing protein</fullName>
    </recommendedName>
</protein>